<gene>
    <name evidence="2" type="ORF">BRE01_53830</name>
</gene>
<reference evidence="2 3" key="1">
    <citation type="submission" date="2019-06" db="EMBL/GenBank/DDBJ databases">
        <title>Whole genome shotgun sequence of Brevibacillus reuszeri NBRC 15719.</title>
        <authorList>
            <person name="Hosoyama A."/>
            <person name="Uohara A."/>
            <person name="Ohji S."/>
            <person name="Ichikawa N."/>
        </authorList>
    </citation>
    <scope>NUCLEOTIDE SEQUENCE [LARGE SCALE GENOMIC DNA]</scope>
    <source>
        <strain evidence="2 3">NBRC 15719</strain>
    </source>
</reference>
<comment type="caution">
    <text evidence="2">The sequence shown here is derived from an EMBL/GenBank/DDBJ whole genome shotgun (WGS) entry which is preliminary data.</text>
</comment>
<evidence type="ECO:0000313" key="2">
    <source>
        <dbReference type="EMBL" id="GED71681.1"/>
    </source>
</evidence>
<accession>A0ABQ0TUZ8</accession>
<name>A0ABQ0TUZ8_9BACL</name>
<feature type="compositionally biased region" description="Basic and acidic residues" evidence="1">
    <location>
        <begin position="31"/>
        <end position="44"/>
    </location>
</feature>
<dbReference type="Proteomes" id="UP000319578">
    <property type="component" value="Unassembled WGS sequence"/>
</dbReference>
<keyword evidence="3" id="KW-1185">Reference proteome</keyword>
<sequence length="50" mass="5795">MHGIAKKLFKKFFEKLSILSSAVRRLNRSTNNHDGKGVEHDSTTKRLYSF</sequence>
<dbReference type="EMBL" id="BJON01000022">
    <property type="protein sequence ID" value="GED71681.1"/>
    <property type="molecule type" value="Genomic_DNA"/>
</dbReference>
<protein>
    <submittedName>
        <fullName evidence="2">Uncharacterized protein</fullName>
    </submittedName>
</protein>
<organism evidence="2 3">
    <name type="scientific">Brevibacillus reuszeri</name>
    <dbReference type="NCBI Taxonomy" id="54915"/>
    <lineage>
        <taxon>Bacteria</taxon>
        <taxon>Bacillati</taxon>
        <taxon>Bacillota</taxon>
        <taxon>Bacilli</taxon>
        <taxon>Bacillales</taxon>
        <taxon>Paenibacillaceae</taxon>
        <taxon>Brevibacillus</taxon>
    </lineage>
</organism>
<evidence type="ECO:0000256" key="1">
    <source>
        <dbReference type="SAM" id="MobiDB-lite"/>
    </source>
</evidence>
<evidence type="ECO:0000313" key="3">
    <source>
        <dbReference type="Proteomes" id="UP000319578"/>
    </source>
</evidence>
<proteinExistence type="predicted"/>
<feature type="region of interest" description="Disordered" evidence="1">
    <location>
        <begin position="28"/>
        <end position="50"/>
    </location>
</feature>